<dbReference type="InterPro" id="IPR036249">
    <property type="entry name" value="Thioredoxin-like_sf"/>
</dbReference>
<evidence type="ECO:0000313" key="4">
    <source>
        <dbReference type="Proteomes" id="UP000245207"/>
    </source>
</evidence>
<dbReference type="GO" id="GO:0034599">
    <property type="term" value="P:cellular response to oxidative stress"/>
    <property type="evidence" value="ECO:0007669"/>
    <property type="project" value="TreeGrafter"/>
</dbReference>
<name>A0A2U1MJ84_ARTAN</name>
<gene>
    <name evidence="3" type="ORF">CTI12_AA374330</name>
</gene>
<dbReference type="InterPro" id="IPR011767">
    <property type="entry name" value="GLR_AS"/>
</dbReference>
<comment type="caution">
    <text evidence="3">The sequence shown here is derived from an EMBL/GenBank/DDBJ whole genome shotgun (WGS) entry which is preliminary data.</text>
</comment>
<evidence type="ECO:0000259" key="2">
    <source>
        <dbReference type="Pfam" id="PF00462"/>
    </source>
</evidence>
<dbReference type="PROSITE" id="PS00195">
    <property type="entry name" value="GLUTAREDOXIN_1"/>
    <property type="match status" value="1"/>
</dbReference>
<dbReference type="GO" id="GO:0015038">
    <property type="term" value="F:glutathione disulfide oxidoreductase activity"/>
    <property type="evidence" value="ECO:0007669"/>
    <property type="project" value="TreeGrafter"/>
</dbReference>
<dbReference type="PANTHER" id="PTHR45694:SF5">
    <property type="entry name" value="GLUTAREDOXIN 2"/>
    <property type="match status" value="1"/>
</dbReference>
<sequence>MSRSTIISIAVLVTIAAVFISNVSGASSSVKFVKKTVKSHPIVIFSKSYCPYCKRAKGVFAELDQKPYVVELDERDELLDHPVACSLVRDLKVLILLEKEQLFFNLDNVYLLCPTSNIWLNWFSPSLLSKRFWAQDSLLTTCICNLTVSE</sequence>
<keyword evidence="4" id="KW-1185">Reference proteome</keyword>
<dbReference type="STRING" id="35608.A0A2U1MJ84"/>
<keyword evidence="1" id="KW-0732">Signal</keyword>
<evidence type="ECO:0000313" key="3">
    <source>
        <dbReference type="EMBL" id="PWA61289.1"/>
    </source>
</evidence>
<dbReference type="PROSITE" id="PS51354">
    <property type="entry name" value="GLUTAREDOXIN_2"/>
    <property type="match status" value="1"/>
</dbReference>
<dbReference type="GO" id="GO:0005737">
    <property type="term" value="C:cytoplasm"/>
    <property type="evidence" value="ECO:0007669"/>
    <property type="project" value="TreeGrafter"/>
</dbReference>
<protein>
    <submittedName>
        <fullName evidence="3">Glutaredoxin family protein</fullName>
    </submittedName>
</protein>
<reference evidence="3 4" key="1">
    <citation type="journal article" date="2018" name="Mol. Plant">
        <title>The genome of Artemisia annua provides insight into the evolution of Asteraceae family and artemisinin biosynthesis.</title>
        <authorList>
            <person name="Shen Q."/>
            <person name="Zhang L."/>
            <person name="Liao Z."/>
            <person name="Wang S."/>
            <person name="Yan T."/>
            <person name="Shi P."/>
            <person name="Liu M."/>
            <person name="Fu X."/>
            <person name="Pan Q."/>
            <person name="Wang Y."/>
            <person name="Lv Z."/>
            <person name="Lu X."/>
            <person name="Zhang F."/>
            <person name="Jiang W."/>
            <person name="Ma Y."/>
            <person name="Chen M."/>
            <person name="Hao X."/>
            <person name="Li L."/>
            <person name="Tang Y."/>
            <person name="Lv G."/>
            <person name="Zhou Y."/>
            <person name="Sun X."/>
            <person name="Brodelius P.E."/>
            <person name="Rose J.K.C."/>
            <person name="Tang K."/>
        </authorList>
    </citation>
    <scope>NUCLEOTIDE SEQUENCE [LARGE SCALE GENOMIC DNA]</scope>
    <source>
        <strain evidence="4">cv. Huhao1</strain>
        <tissue evidence="3">Leaf</tissue>
    </source>
</reference>
<feature type="chain" id="PRO_5015774327" evidence="1">
    <location>
        <begin position="26"/>
        <end position="150"/>
    </location>
</feature>
<dbReference type="AlphaFoldDB" id="A0A2U1MJ84"/>
<dbReference type="Gene3D" id="3.40.30.10">
    <property type="entry name" value="Glutaredoxin"/>
    <property type="match status" value="1"/>
</dbReference>
<feature type="domain" description="Glutaredoxin" evidence="2">
    <location>
        <begin position="42"/>
        <end position="78"/>
    </location>
</feature>
<accession>A0A2U1MJ84</accession>
<dbReference type="Proteomes" id="UP000245207">
    <property type="component" value="Unassembled WGS sequence"/>
</dbReference>
<organism evidence="3 4">
    <name type="scientific">Artemisia annua</name>
    <name type="common">Sweet wormwood</name>
    <dbReference type="NCBI Taxonomy" id="35608"/>
    <lineage>
        <taxon>Eukaryota</taxon>
        <taxon>Viridiplantae</taxon>
        <taxon>Streptophyta</taxon>
        <taxon>Embryophyta</taxon>
        <taxon>Tracheophyta</taxon>
        <taxon>Spermatophyta</taxon>
        <taxon>Magnoliopsida</taxon>
        <taxon>eudicotyledons</taxon>
        <taxon>Gunneridae</taxon>
        <taxon>Pentapetalae</taxon>
        <taxon>asterids</taxon>
        <taxon>campanulids</taxon>
        <taxon>Asterales</taxon>
        <taxon>Asteraceae</taxon>
        <taxon>Asteroideae</taxon>
        <taxon>Anthemideae</taxon>
        <taxon>Artemisiinae</taxon>
        <taxon>Artemisia</taxon>
    </lineage>
</organism>
<dbReference type="SUPFAM" id="SSF52833">
    <property type="entry name" value="Thioredoxin-like"/>
    <property type="match status" value="1"/>
</dbReference>
<dbReference type="Pfam" id="PF00462">
    <property type="entry name" value="Glutaredoxin"/>
    <property type="match status" value="1"/>
</dbReference>
<feature type="signal peptide" evidence="1">
    <location>
        <begin position="1"/>
        <end position="25"/>
    </location>
</feature>
<dbReference type="OrthoDB" id="418495at2759"/>
<dbReference type="EMBL" id="PKPP01005140">
    <property type="protein sequence ID" value="PWA61289.1"/>
    <property type="molecule type" value="Genomic_DNA"/>
</dbReference>
<evidence type="ECO:0000256" key="1">
    <source>
        <dbReference type="SAM" id="SignalP"/>
    </source>
</evidence>
<proteinExistence type="predicted"/>
<dbReference type="PANTHER" id="PTHR45694">
    <property type="entry name" value="GLUTAREDOXIN 2"/>
    <property type="match status" value="1"/>
</dbReference>
<dbReference type="InterPro" id="IPR002109">
    <property type="entry name" value="Glutaredoxin"/>
</dbReference>